<dbReference type="OrthoDB" id="6609151at2759"/>
<name>A0A8K0G4W5_IGNLU</name>
<evidence type="ECO:0000313" key="3">
    <source>
        <dbReference type="EMBL" id="KAF2888552.1"/>
    </source>
</evidence>
<keyword evidence="4" id="KW-1185">Reference proteome</keyword>
<feature type="compositionally biased region" description="Acidic residues" evidence="1">
    <location>
        <begin position="15"/>
        <end position="29"/>
    </location>
</feature>
<evidence type="ECO:0000259" key="2">
    <source>
        <dbReference type="Pfam" id="PF13843"/>
    </source>
</evidence>
<protein>
    <recommendedName>
        <fullName evidence="2">PiggyBac transposable element-derived protein domain-containing protein</fullName>
    </recommendedName>
</protein>
<dbReference type="InterPro" id="IPR029526">
    <property type="entry name" value="PGBD"/>
</dbReference>
<evidence type="ECO:0000313" key="4">
    <source>
        <dbReference type="Proteomes" id="UP000801492"/>
    </source>
</evidence>
<gene>
    <name evidence="3" type="ORF">ILUMI_17621</name>
</gene>
<comment type="caution">
    <text evidence="3">The sequence shown here is derived from an EMBL/GenBank/DDBJ whole genome shotgun (WGS) entry which is preliminary data.</text>
</comment>
<proteinExistence type="predicted"/>
<feature type="domain" description="PiggyBac transposable element-derived protein" evidence="2">
    <location>
        <begin position="116"/>
        <end position="242"/>
    </location>
</feature>
<dbReference type="PANTHER" id="PTHR46599">
    <property type="entry name" value="PIGGYBAC TRANSPOSABLE ELEMENT-DERIVED PROTEIN 4"/>
    <property type="match status" value="1"/>
</dbReference>
<dbReference type="EMBL" id="VTPC01076111">
    <property type="protein sequence ID" value="KAF2888552.1"/>
    <property type="molecule type" value="Genomic_DNA"/>
</dbReference>
<dbReference type="Proteomes" id="UP000801492">
    <property type="component" value="Unassembled WGS sequence"/>
</dbReference>
<dbReference type="AlphaFoldDB" id="A0A8K0G4W5"/>
<accession>A0A8K0G4W5</accession>
<reference evidence="3" key="1">
    <citation type="submission" date="2019-08" db="EMBL/GenBank/DDBJ databases">
        <title>The genome of the North American firefly Photinus pyralis.</title>
        <authorList>
            <consortium name="Photinus pyralis genome working group"/>
            <person name="Fallon T.R."/>
            <person name="Sander Lower S.E."/>
            <person name="Weng J.-K."/>
        </authorList>
    </citation>
    <scope>NUCLEOTIDE SEQUENCE</scope>
    <source>
        <strain evidence="3">TRF0915ILg1</strain>
        <tissue evidence="3">Whole body</tissue>
    </source>
</reference>
<organism evidence="3 4">
    <name type="scientific">Ignelater luminosus</name>
    <name type="common">Cucubano</name>
    <name type="synonym">Pyrophorus luminosus</name>
    <dbReference type="NCBI Taxonomy" id="2038154"/>
    <lineage>
        <taxon>Eukaryota</taxon>
        <taxon>Metazoa</taxon>
        <taxon>Ecdysozoa</taxon>
        <taxon>Arthropoda</taxon>
        <taxon>Hexapoda</taxon>
        <taxon>Insecta</taxon>
        <taxon>Pterygota</taxon>
        <taxon>Neoptera</taxon>
        <taxon>Endopterygota</taxon>
        <taxon>Coleoptera</taxon>
        <taxon>Polyphaga</taxon>
        <taxon>Elateriformia</taxon>
        <taxon>Elateroidea</taxon>
        <taxon>Elateridae</taxon>
        <taxon>Agrypninae</taxon>
        <taxon>Pyrophorini</taxon>
        <taxon>Ignelater</taxon>
    </lineage>
</organism>
<dbReference type="Pfam" id="PF13843">
    <property type="entry name" value="DDE_Tnp_1_7"/>
    <property type="match status" value="1"/>
</dbReference>
<evidence type="ECO:0000256" key="1">
    <source>
        <dbReference type="SAM" id="MobiDB-lite"/>
    </source>
</evidence>
<sequence length="284" mass="32548">MDPVDVFNFIDSISEEQALDSDIEGDSDADNNFPMGPTPSTPKSRKRDHEEISDFIEDDELFTNTKPLQSEDGEFKWTKNPYLPHIFEAVTSTETPGAKHPLSESPLDIIRRIFGYGTVRTNRKTFPRKELVSDKRLDTGKSDSVGTSNIIVSKWKDRGKKCLVVASTMHSTAEMSTVNRMTKEGVRVQIACPKSVDDYNRNMGGVDRRDQLQPCYSIAWKSRRWWLKLLYYLVDANIVDSYNLYKSSVENQRHRTVFCFETPPYSSYRVNFSGIICKVSKLIM</sequence>
<dbReference type="PANTHER" id="PTHR46599:SF3">
    <property type="entry name" value="PIGGYBAC TRANSPOSABLE ELEMENT-DERIVED PROTEIN 4"/>
    <property type="match status" value="1"/>
</dbReference>
<feature type="region of interest" description="Disordered" evidence="1">
    <location>
        <begin position="15"/>
        <end position="50"/>
    </location>
</feature>